<feature type="signal peptide" evidence="1">
    <location>
        <begin position="1"/>
        <end position="25"/>
    </location>
</feature>
<feature type="chain" id="PRO_5025375884" evidence="1">
    <location>
        <begin position="26"/>
        <end position="93"/>
    </location>
</feature>
<protein>
    <submittedName>
        <fullName evidence="2">Putative secreted protein</fullName>
    </submittedName>
</protein>
<dbReference type="AlphaFoldDB" id="A0A6B0UCX2"/>
<proteinExistence type="predicted"/>
<evidence type="ECO:0000256" key="1">
    <source>
        <dbReference type="SAM" id="SignalP"/>
    </source>
</evidence>
<evidence type="ECO:0000313" key="2">
    <source>
        <dbReference type="EMBL" id="MXU86920.1"/>
    </source>
</evidence>
<name>A0A6B0UCX2_IXORI</name>
<organism evidence="2">
    <name type="scientific">Ixodes ricinus</name>
    <name type="common">Common tick</name>
    <name type="synonym">Acarus ricinus</name>
    <dbReference type="NCBI Taxonomy" id="34613"/>
    <lineage>
        <taxon>Eukaryota</taxon>
        <taxon>Metazoa</taxon>
        <taxon>Ecdysozoa</taxon>
        <taxon>Arthropoda</taxon>
        <taxon>Chelicerata</taxon>
        <taxon>Arachnida</taxon>
        <taxon>Acari</taxon>
        <taxon>Parasitiformes</taxon>
        <taxon>Ixodida</taxon>
        <taxon>Ixodoidea</taxon>
        <taxon>Ixodidae</taxon>
        <taxon>Ixodinae</taxon>
        <taxon>Ixodes</taxon>
    </lineage>
</organism>
<accession>A0A6B0UCX2</accession>
<dbReference type="EMBL" id="GIFC01004837">
    <property type="protein sequence ID" value="MXU86920.1"/>
    <property type="molecule type" value="Transcribed_RNA"/>
</dbReference>
<keyword evidence="1" id="KW-0732">Signal</keyword>
<reference evidence="2" key="1">
    <citation type="submission" date="2019-12" db="EMBL/GenBank/DDBJ databases">
        <title>An insight into the sialome of adult female Ixodes ricinus ticks feeding for 6 days.</title>
        <authorList>
            <person name="Perner J."/>
            <person name="Ribeiro J.M.C."/>
        </authorList>
    </citation>
    <scope>NUCLEOTIDE SEQUENCE</scope>
    <source>
        <strain evidence="2">Semi-engorged</strain>
        <tissue evidence="2">Salivary glands</tissue>
    </source>
</reference>
<sequence length="93" mass="10294">MTPMTCPRKLRWSLGFAWLAVALQASLDRTRSRRQCCIRVVKEATTEYLVLILVRPLTAGRQFGCLPVVPARSQPEAAVSRSSSSSTVIFEIG</sequence>